<comment type="caution">
    <text evidence="1">Lacks conserved residue(s) required for the propagation of feature annotation.</text>
</comment>
<dbReference type="AlphaFoldDB" id="A0A8J6P9N2"/>
<dbReference type="InterPro" id="IPR001789">
    <property type="entry name" value="Sig_transdc_resp-reg_receiver"/>
</dbReference>
<dbReference type="PROSITE" id="PS50110">
    <property type="entry name" value="RESPONSE_REGULATORY"/>
    <property type="match status" value="1"/>
</dbReference>
<evidence type="ECO:0000256" key="1">
    <source>
        <dbReference type="PROSITE-ProRule" id="PRU00169"/>
    </source>
</evidence>
<dbReference type="EMBL" id="JACNIG010000450">
    <property type="protein sequence ID" value="MBC8434505.1"/>
    <property type="molecule type" value="Genomic_DNA"/>
</dbReference>
<protein>
    <recommendedName>
        <fullName evidence="2">Response regulatory domain-containing protein</fullName>
    </recommendedName>
</protein>
<evidence type="ECO:0000259" key="2">
    <source>
        <dbReference type="PROSITE" id="PS50110"/>
    </source>
</evidence>
<gene>
    <name evidence="3" type="ORF">H8D96_21560</name>
</gene>
<name>A0A8J6P9N2_9BACT</name>
<evidence type="ECO:0000313" key="3">
    <source>
        <dbReference type="EMBL" id="MBC8434505.1"/>
    </source>
</evidence>
<comment type="caution">
    <text evidence="3">The sequence shown here is derived from an EMBL/GenBank/DDBJ whole genome shotgun (WGS) entry which is preliminary data.</text>
</comment>
<reference evidence="3 4" key="1">
    <citation type="submission" date="2020-08" db="EMBL/GenBank/DDBJ databases">
        <title>Bridging the membrane lipid divide: bacteria of the FCB group superphylum have the potential to synthesize archaeal ether lipids.</title>
        <authorList>
            <person name="Villanueva L."/>
            <person name="Von Meijenfeldt F.A.B."/>
            <person name="Westbye A.B."/>
            <person name="Yadav S."/>
            <person name="Hopmans E.C."/>
            <person name="Dutilh B.E."/>
            <person name="Sinninghe Damste J.S."/>
        </authorList>
    </citation>
    <scope>NUCLEOTIDE SEQUENCE [LARGE SCALE GENOMIC DNA]</scope>
    <source>
        <strain evidence="3">NIOZ-UU17</strain>
    </source>
</reference>
<feature type="non-terminal residue" evidence="3">
    <location>
        <position position="1"/>
    </location>
</feature>
<sequence>TIWLVPTSRPTCEAGLPADTDAFQLIPRLEKVNPKLKIVAMTGYDTAELEKEIRKLGVLHYIRKPFTSNELKTLLMHVQEFFHLIG</sequence>
<dbReference type="Gene3D" id="3.40.50.2300">
    <property type="match status" value="1"/>
</dbReference>
<organism evidence="3 4">
    <name type="scientific">Candidatus Desulfatibia vada</name>
    <dbReference type="NCBI Taxonomy" id="2841696"/>
    <lineage>
        <taxon>Bacteria</taxon>
        <taxon>Pseudomonadati</taxon>
        <taxon>Thermodesulfobacteriota</taxon>
        <taxon>Desulfobacteria</taxon>
        <taxon>Desulfobacterales</taxon>
        <taxon>Desulfobacterales incertae sedis</taxon>
        <taxon>Candidatus Desulfatibia</taxon>
    </lineage>
</organism>
<feature type="domain" description="Response regulatory" evidence="2">
    <location>
        <begin position="1"/>
        <end position="79"/>
    </location>
</feature>
<evidence type="ECO:0000313" key="4">
    <source>
        <dbReference type="Proteomes" id="UP000605201"/>
    </source>
</evidence>
<accession>A0A8J6P9N2</accession>
<dbReference type="InterPro" id="IPR011006">
    <property type="entry name" value="CheY-like_superfamily"/>
</dbReference>
<dbReference type="GO" id="GO:0000160">
    <property type="term" value="P:phosphorelay signal transduction system"/>
    <property type="evidence" value="ECO:0007669"/>
    <property type="project" value="InterPro"/>
</dbReference>
<dbReference type="SUPFAM" id="SSF52172">
    <property type="entry name" value="CheY-like"/>
    <property type="match status" value="1"/>
</dbReference>
<proteinExistence type="predicted"/>
<dbReference type="Proteomes" id="UP000605201">
    <property type="component" value="Unassembled WGS sequence"/>
</dbReference>